<protein>
    <recommendedName>
        <fullName evidence="7">Endolytic murein transglycosylase</fullName>
        <ecNumber evidence="7">4.2.2.29</ecNumber>
    </recommendedName>
    <alternativeName>
        <fullName evidence="7">Peptidoglycan lytic transglycosylase</fullName>
    </alternativeName>
    <alternativeName>
        <fullName evidence="7">Peptidoglycan polymerization terminase</fullName>
    </alternativeName>
</protein>
<keyword evidence="6 7" id="KW-0961">Cell wall biogenesis/degradation</keyword>
<feature type="site" description="Important for catalytic activity" evidence="7">
    <location>
        <position position="259"/>
    </location>
</feature>
<evidence type="ECO:0000256" key="5">
    <source>
        <dbReference type="ARBA" id="ARBA00023239"/>
    </source>
</evidence>
<name>A0A2T7UWB3_9RHOB</name>
<evidence type="ECO:0000313" key="9">
    <source>
        <dbReference type="Proteomes" id="UP000244810"/>
    </source>
</evidence>
<dbReference type="PANTHER" id="PTHR30518">
    <property type="entry name" value="ENDOLYTIC MUREIN TRANSGLYCOSYLASE"/>
    <property type="match status" value="1"/>
</dbReference>
<dbReference type="Pfam" id="PF02618">
    <property type="entry name" value="YceG"/>
    <property type="match status" value="1"/>
</dbReference>
<keyword evidence="1 7" id="KW-1003">Cell membrane</keyword>
<keyword evidence="2 7" id="KW-0812">Transmembrane</keyword>
<keyword evidence="4 7" id="KW-0472">Membrane</keyword>
<comment type="caution">
    <text evidence="8">The sequence shown here is derived from an EMBL/GenBank/DDBJ whole genome shotgun (WGS) entry which is preliminary data.</text>
</comment>
<reference evidence="8 9" key="1">
    <citation type="journal article" date="2011" name="Syst. Appl. Microbiol.">
        <title>Defluviimonas denitrificans gen. nov., sp. nov., and Pararhodobacter aggregans gen. nov., sp. nov., non-phototrophic Rhodobacteraceae from the biofilter of a marine aquaculture.</title>
        <authorList>
            <person name="Foesel B.U."/>
            <person name="Drake H.L."/>
            <person name="Schramm A."/>
        </authorList>
    </citation>
    <scope>NUCLEOTIDE SEQUENCE [LARGE SCALE GENOMIC DNA]</scope>
    <source>
        <strain evidence="8 9">D1-19</strain>
    </source>
</reference>
<comment type="similarity">
    <text evidence="7">Belongs to the transglycosylase MltG family.</text>
</comment>
<evidence type="ECO:0000313" key="8">
    <source>
        <dbReference type="EMBL" id="PVE49073.1"/>
    </source>
</evidence>
<dbReference type="Gene3D" id="3.30.1490.480">
    <property type="entry name" value="Endolytic murein transglycosylase"/>
    <property type="match status" value="1"/>
</dbReference>
<evidence type="ECO:0000256" key="4">
    <source>
        <dbReference type="ARBA" id="ARBA00023136"/>
    </source>
</evidence>
<evidence type="ECO:0000256" key="2">
    <source>
        <dbReference type="ARBA" id="ARBA00022692"/>
    </source>
</evidence>
<dbReference type="EMBL" id="QDDR01000001">
    <property type="protein sequence ID" value="PVE49073.1"/>
    <property type="molecule type" value="Genomic_DNA"/>
</dbReference>
<dbReference type="OrthoDB" id="9814591at2"/>
<gene>
    <name evidence="7 8" type="primary">mltG</name>
    <name evidence="8" type="ORF">DDE23_01300</name>
</gene>
<dbReference type="GO" id="GO:0008932">
    <property type="term" value="F:lytic endotransglycosylase activity"/>
    <property type="evidence" value="ECO:0007669"/>
    <property type="project" value="UniProtKB-UniRule"/>
</dbReference>
<dbReference type="RefSeq" id="WP_107749576.1">
    <property type="nucleotide sequence ID" value="NZ_QBKF01000001.1"/>
</dbReference>
<dbReference type="Proteomes" id="UP000244810">
    <property type="component" value="Unassembled WGS sequence"/>
</dbReference>
<proteinExistence type="inferred from homology"/>
<dbReference type="Gene3D" id="3.30.160.60">
    <property type="entry name" value="Classic Zinc Finger"/>
    <property type="match status" value="1"/>
</dbReference>
<dbReference type="GO" id="GO:0005886">
    <property type="term" value="C:plasma membrane"/>
    <property type="evidence" value="ECO:0007669"/>
    <property type="project" value="UniProtKB-UniRule"/>
</dbReference>
<evidence type="ECO:0000256" key="6">
    <source>
        <dbReference type="ARBA" id="ARBA00023316"/>
    </source>
</evidence>
<keyword evidence="3 7" id="KW-1133">Transmembrane helix</keyword>
<dbReference type="HAMAP" id="MF_02065">
    <property type="entry name" value="MltG"/>
    <property type="match status" value="1"/>
</dbReference>
<evidence type="ECO:0000256" key="7">
    <source>
        <dbReference type="HAMAP-Rule" id="MF_02065"/>
    </source>
</evidence>
<keyword evidence="7" id="KW-0997">Cell inner membrane</keyword>
<evidence type="ECO:0000256" key="3">
    <source>
        <dbReference type="ARBA" id="ARBA00022989"/>
    </source>
</evidence>
<evidence type="ECO:0000256" key="1">
    <source>
        <dbReference type="ARBA" id="ARBA00022475"/>
    </source>
</evidence>
<dbReference type="AlphaFoldDB" id="A0A2T7UWB3"/>
<dbReference type="PANTHER" id="PTHR30518:SF2">
    <property type="entry name" value="ENDOLYTIC MUREIN TRANSGLYCOSYLASE"/>
    <property type="match status" value="1"/>
</dbReference>
<dbReference type="NCBIfam" id="TIGR00247">
    <property type="entry name" value="endolytic transglycosylase MltG"/>
    <property type="match status" value="1"/>
</dbReference>
<keyword evidence="5 7" id="KW-0456">Lyase</keyword>
<dbReference type="EC" id="4.2.2.29" evidence="7"/>
<dbReference type="GO" id="GO:0009252">
    <property type="term" value="P:peptidoglycan biosynthetic process"/>
    <property type="evidence" value="ECO:0007669"/>
    <property type="project" value="UniProtKB-UniRule"/>
</dbReference>
<comment type="function">
    <text evidence="7">Functions as a peptidoglycan terminase that cleaves nascent peptidoglycan strands endolytically to terminate their elongation.</text>
</comment>
<comment type="catalytic activity">
    <reaction evidence="7">
        <text>a peptidoglycan chain = a peptidoglycan chain with N-acetyl-1,6-anhydromuramyl-[peptide] at the reducing end + a peptidoglycan chain with N-acetylglucosamine at the non-reducing end.</text>
        <dbReference type="EC" id="4.2.2.29"/>
    </reaction>
</comment>
<keyword evidence="9" id="KW-1185">Reference proteome</keyword>
<dbReference type="InterPro" id="IPR003770">
    <property type="entry name" value="MLTG-like"/>
</dbReference>
<organism evidence="8 9">
    <name type="scientific">Pararhodobacter aggregans</name>
    <dbReference type="NCBI Taxonomy" id="404875"/>
    <lineage>
        <taxon>Bacteria</taxon>
        <taxon>Pseudomonadati</taxon>
        <taxon>Pseudomonadota</taxon>
        <taxon>Alphaproteobacteria</taxon>
        <taxon>Rhodobacterales</taxon>
        <taxon>Paracoccaceae</taxon>
        <taxon>Pararhodobacter</taxon>
    </lineage>
</organism>
<dbReference type="CDD" id="cd08010">
    <property type="entry name" value="MltG_like"/>
    <property type="match status" value="1"/>
</dbReference>
<sequence length="383" mass="41614">MWKHIAANALTLLIVGFVMLAGVVAMGQHAFRAEGPLDQAICLRVDQGASLRNVATSLDEQGAVTSPMLFRIGAQYDGRDGQLRFGSYLVPAGASMDQILDIVTRGGASTCGTEVVLRIGVTAASYLVRELDPATSRFTETVDLPIDTTDFPAEYTDVAEAPDTRFRIVVAEGATSWQIWNALGNAEFLSGSVDEVPPEGHLAPDGYEVRRGADRGELLARMQSAQETFLAQAWENRVEGLPFDTPEEALTLASIVEKETGIAEERRVVASVFINRLRVPMRLQTDPTVIYGITRGQGVLGRGLRRSELDAATPYNTYRIDGLPPTPIANPGRAAIEAVLNPEETEYLYFVADGTGGHVFGRTLAEHNENVARWRQIEAQQGN</sequence>
<accession>A0A2T7UWB3</accession>
<dbReference type="GO" id="GO:0071555">
    <property type="term" value="P:cell wall organization"/>
    <property type="evidence" value="ECO:0007669"/>
    <property type="project" value="UniProtKB-KW"/>
</dbReference>